<name>A0ABD5UJ95_9EURY</name>
<evidence type="ECO:0000313" key="3">
    <source>
        <dbReference type="Proteomes" id="UP001596333"/>
    </source>
</evidence>
<accession>A0ABD5UJ95</accession>
<keyword evidence="1" id="KW-0472">Membrane</keyword>
<keyword evidence="2" id="KW-0378">Hydrolase</keyword>
<feature type="transmembrane region" description="Helical" evidence="1">
    <location>
        <begin position="7"/>
        <end position="24"/>
    </location>
</feature>
<gene>
    <name evidence="2" type="ORF">ACFQEY_10120</name>
</gene>
<organism evidence="2 3">
    <name type="scientific">Halorubrum trueperi</name>
    <dbReference type="NCBI Taxonomy" id="2004704"/>
    <lineage>
        <taxon>Archaea</taxon>
        <taxon>Methanobacteriati</taxon>
        <taxon>Methanobacteriota</taxon>
        <taxon>Stenosarchaea group</taxon>
        <taxon>Halobacteria</taxon>
        <taxon>Halobacteriales</taxon>
        <taxon>Haloferacaceae</taxon>
        <taxon>Halorubrum</taxon>
    </lineage>
</organism>
<dbReference type="InterPro" id="IPR007404">
    <property type="entry name" value="YdjM-like"/>
</dbReference>
<keyword evidence="1" id="KW-0812">Transmembrane</keyword>
<keyword evidence="3" id="KW-1185">Reference proteome</keyword>
<dbReference type="EMBL" id="JBHSXI010000011">
    <property type="protein sequence ID" value="MFC6889366.1"/>
    <property type="molecule type" value="Genomic_DNA"/>
</dbReference>
<reference evidence="2 3" key="1">
    <citation type="journal article" date="2019" name="Int. J. Syst. Evol. Microbiol.">
        <title>The Global Catalogue of Microorganisms (GCM) 10K type strain sequencing project: providing services to taxonomists for standard genome sequencing and annotation.</title>
        <authorList>
            <consortium name="The Broad Institute Genomics Platform"/>
            <consortium name="The Broad Institute Genome Sequencing Center for Infectious Disease"/>
            <person name="Wu L."/>
            <person name="Ma J."/>
        </authorList>
    </citation>
    <scope>NUCLEOTIDE SEQUENCE [LARGE SCALE GENOMIC DNA]</scope>
    <source>
        <strain evidence="2 3">Y73</strain>
    </source>
</reference>
<dbReference type="AlphaFoldDB" id="A0ABD5UJ95"/>
<proteinExistence type="predicted"/>
<keyword evidence="1" id="KW-1133">Transmembrane helix</keyword>
<protein>
    <submittedName>
        <fullName evidence="2">Metal-dependent hydrolase</fullName>
    </submittedName>
</protein>
<dbReference type="Proteomes" id="UP001596333">
    <property type="component" value="Unassembled WGS sequence"/>
</dbReference>
<dbReference type="RefSeq" id="WP_379768080.1">
    <property type="nucleotide sequence ID" value="NZ_JBHSXI010000011.1"/>
</dbReference>
<feature type="transmembrane region" description="Helical" evidence="1">
    <location>
        <begin position="30"/>
        <end position="47"/>
    </location>
</feature>
<comment type="caution">
    <text evidence="2">The sequence shown here is derived from an EMBL/GenBank/DDBJ whole genome shotgun (WGS) entry which is preliminary data.</text>
</comment>
<evidence type="ECO:0000313" key="2">
    <source>
        <dbReference type="EMBL" id="MFC6889366.1"/>
    </source>
</evidence>
<evidence type="ECO:0000256" key="1">
    <source>
        <dbReference type="SAM" id="Phobius"/>
    </source>
</evidence>
<dbReference type="GO" id="GO:0016787">
    <property type="term" value="F:hydrolase activity"/>
    <property type="evidence" value="ECO:0007669"/>
    <property type="project" value="UniProtKB-KW"/>
</dbReference>
<sequence length="164" mass="17806">MNKADHVINAVILSIGVGVLLAPGMNQSPYSAIILVGVPIVIGALFPDIDTEFGTHRETFHNIVTLAVFIAFPIYFENLFFVWIGILTHYVLDLLGTKGGLALFYPVTKHVSVPVGVNVDSSLARLVTLAVTAFELGVVWLLVEYGYGSLLRAPGVWNLFTSTF</sequence>
<dbReference type="Pfam" id="PF04307">
    <property type="entry name" value="YdjM"/>
    <property type="match status" value="1"/>
</dbReference>
<feature type="transmembrane region" description="Helical" evidence="1">
    <location>
        <begin position="126"/>
        <end position="143"/>
    </location>
</feature>